<evidence type="ECO:0000313" key="2">
    <source>
        <dbReference type="EMBL" id="MFD1049590.1"/>
    </source>
</evidence>
<keyword evidence="3" id="KW-1185">Reference proteome</keyword>
<accession>A0ABW3MFY7</accession>
<dbReference type="InterPro" id="IPR036866">
    <property type="entry name" value="RibonucZ/Hydroxyglut_hydro"/>
</dbReference>
<feature type="non-terminal residue" evidence="2">
    <location>
        <position position="127"/>
    </location>
</feature>
<dbReference type="Gene3D" id="3.60.15.10">
    <property type="entry name" value="Ribonuclease Z/Hydroxyacylglutathione hydrolase-like"/>
    <property type="match status" value="1"/>
</dbReference>
<gene>
    <name evidence="2" type="ORF">ACFQ1S_30700</name>
</gene>
<evidence type="ECO:0000256" key="1">
    <source>
        <dbReference type="SAM" id="MobiDB-lite"/>
    </source>
</evidence>
<evidence type="ECO:0000313" key="3">
    <source>
        <dbReference type="Proteomes" id="UP001597045"/>
    </source>
</evidence>
<feature type="region of interest" description="Disordered" evidence="1">
    <location>
        <begin position="64"/>
        <end position="115"/>
    </location>
</feature>
<proteinExistence type="predicted"/>
<feature type="compositionally biased region" description="Polar residues" evidence="1">
    <location>
        <begin position="81"/>
        <end position="110"/>
    </location>
</feature>
<reference evidence="3" key="1">
    <citation type="journal article" date="2019" name="Int. J. Syst. Evol. Microbiol.">
        <title>The Global Catalogue of Microorganisms (GCM) 10K type strain sequencing project: providing services to taxonomists for standard genome sequencing and annotation.</title>
        <authorList>
            <consortium name="The Broad Institute Genomics Platform"/>
            <consortium name="The Broad Institute Genome Sequencing Center for Infectious Disease"/>
            <person name="Wu L."/>
            <person name="Ma J."/>
        </authorList>
    </citation>
    <scope>NUCLEOTIDE SEQUENCE [LARGE SCALE GENOMIC DNA]</scope>
    <source>
        <strain evidence="3">JCM 31486</strain>
    </source>
</reference>
<protein>
    <submittedName>
        <fullName evidence="2">Uncharacterized protein</fullName>
    </submittedName>
</protein>
<comment type="caution">
    <text evidence="2">The sequence shown here is derived from an EMBL/GenBank/DDBJ whole genome shotgun (WGS) entry which is preliminary data.</text>
</comment>
<dbReference type="Proteomes" id="UP001597045">
    <property type="component" value="Unassembled WGS sequence"/>
</dbReference>
<dbReference type="EMBL" id="JBHTIS010002272">
    <property type="protein sequence ID" value="MFD1049590.1"/>
    <property type="molecule type" value="Genomic_DNA"/>
</dbReference>
<organism evidence="2 3">
    <name type="scientific">Kibdelosporangium lantanae</name>
    <dbReference type="NCBI Taxonomy" id="1497396"/>
    <lineage>
        <taxon>Bacteria</taxon>
        <taxon>Bacillati</taxon>
        <taxon>Actinomycetota</taxon>
        <taxon>Actinomycetes</taxon>
        <taxon>Pseudonocardiales</taxon>
        <taxon>Pseudonocardiaceae</taxon>
        <taxon>Kibdelosporangium</taxon>
    </lineage>
</organism>
<name>A0ABW3MFY7_9PSEU</name>
<sequence>MPQEGYVLDRIGDSMYAVTAGGNQSAFLVAATGVVLIDTPPSLATALSAAIRKVTSKPVTHIIHTTATPTTSPMRRHSETSPESPHQDTATTIQAAQDPNRPMPTTTFGASPSRRVRHRCVPHRCVV</sequence>
<dbReference type="SUPFAM" id="SSF56281">
    <property type="entry name" value="Metallo-hydrolase/oxidoreductase"/>
    <property type="match status" value="1"/>
</dbReference>